<name>A0A813HJS7_POLGL</name>
<organism evidence="2 3">
    <name type="scientific">Polarella glacialis</name>
    <name type="common">Dinoflagellate</name>
    <dbReference type="NCBI Taxonomy" id="89957"/>
    <lineage>
        <taxon>Eukaryota</taxon>
        <taxon>Sar</taxon>
        <taxon>Alveolata</taxon>
        <taxon>Dinophyceae</taxon>
        <taxon>Suessiales</taxon>
        <taxon>Suessiaceae</taxon>
        <taxon>Polarella</taxon>
    </lineage>
</organism>
<dbReference type="InterPro" id="IPR002885">
    <property type="entry name" value="PPR_rpt"/>
</dbReference>
<feature type="non-terminal residue" evidence="2">
    <location>
        <position position="1"/>
    </location>
</feature>
<evidence type="ECO:0008006" key="4">
    <source>
        <dbReference type="Google" id="ProtNLM"/>
    </source>
</evidence>
<comment type="caution">
    <text evidence="2">The sequence shown here is derived from an EMBL/GenBank/DDBJ whole genome shotgun (WGS) entry which is preliminary data.</text>
</comment>
<evidence type="ECO:0000313" key="3">
    <source>
        <dbReference type="Proteomes" id="UP000654075"/>
    </source>
</evidence>
<accession>A0A813HJS7</accession>
<evidence type="ECO:0000313" key="2">
    <source>
        <dbReference type="EMBL" id="CAE8638465.1"/>
    </source>
</evidence>
<dbReference type="Proteomes" id="UP000654075">
    <property type="component" value="Unassembled WGS sequence"/>
</dbReference>
<dbReference type="Pfam" id="PF13812">
    <property type="entry name" value="PPR_3"/>
    <property type="match status" value="1"/>
</dbReference>
<proteinExistence type="predicted"/>
<dbReference type="PANTHER" id="PTHR47938">
    <property type="entry name" value="RESPIRATORY COMPLEX I CHAPERONE (CIA84), PUTATIVE (AFU_ORTHOLOGUE AFUA_2G06020)-RELATED"/>
    <property type="match status" value="1"/>
</dbReference>
<dbReference type="EMBL" id="CAJNNV010031970">
    <property type="protein sequence ID" value="CAE8638465.1"/>
    <property type="molecule type" value="Genomic_DNA"/>
</dbReference>
<dbReference type="InterPro" id="IPR011990">
    <property type="entry name" value="TPR-like_helical_dom_sf"/>
</dbReference>
<gene>
    <name evidence="2" type="ORF">PGLA1383_LOCUS53641</name>
</gene>
<evidence type="ECO:0000256" key="1">
    <source>
        <dbReference type="PROSITE-ProRule" id="PRU00708"/>
    </source>
</evidence>
<dbReference type="AlphaFoldDB" id="A0A813HJS7"/>
<dbReference type="OrthoDB" id="440666at2759"/>
<dbReference type="PANTHER" id="PTHR47938:SF35">
    <property type="entry name" value="PENTATRICOPEPTIDE REPEAT-CONTAINING PROTEIN 4, MITOCHONDRIAL-RELATED"/>
    <property type="match status" value="1"/>
</dbReference>
<dbReference type="Gene3D" id="1.25.40.10">
    <property type="entry name" value="Tetratricopeptide repeat domain"/>
    <property type="match status" value="3"/>
</dbReference>
<protein>
    <recommendedName>
        <fullName evidence="4">Pentatricopeptide repeat-containing protein, chloroplastic</fullName>
    </recommendedName>
</protein>
<feature type="repeat" description="PPR" evidence="1">
    <location>
        <begin position="153"/>
        <end position="187"/>
    </location>
</feature>
<sequence length="439" mass="46994">LAGPKLSAMLLMVHSPIKQQMHVYDLAQVSSASKVALGSPEPRAKDFMMAMMSAGRRQLWRPAIDLLGAMRQSSLEPGVIPHTAAAKACALGQQWKQVLGMLPLMGSRSVAADDVAYGVAINACSSESSDGQRAWAWGAVLLDEMRSRCLRLNAVTFSSLLGSCQGADRWKQVHQILAAMRRCGVEADVVIRNAATSLLCSAGQQSWEEALGLLDEVRSSGLLPSIVTFTSVVDALVLSETGMQWQKSLQLVREMRKQDLRPNVVTQSSLMTTLEKALRWQLALGALGGLRAQSLETNVITHSAVISACAGVRRWAHALQQLHLMKHAKLESDVIAHGAVVAACAGAGGWRHSVQALLEMSCAGVRPNAIIYTAAFSSFGEQGAWRLSLELLRDMAATRSMPSPTAFSSTINACERCGGPELIPQLDKLGETAAAFLGA</sequence>
<reference evidence="2" key="1">
    <citation type="submission" date="2021-02" db="EMBL/GenBank/DDBJ databases">
        <authorList>
            <person name="Dougan E. K."/>
            <person name="Rhodes N."/>
            <person name="Thang M."/>
            <person name="Chan C."/>
        </authorList>
    </citation>
    <scope>NUCLEOTIDE SEQUENCE</scope>
</reference>
<feature type="repeat" description="PPR" evidence="1">
    <location>
        <begin position="225"/>
        <end position="262"/>
    </location>
</feature>
<dbReference type="GO" id="GO:0003729">
    <property type="term" value="F:mRNA binding"/>
    <property type="evidence" value="ECO:0007669"/>
    <property type="project" value="TreeGrafter"/>
</dbReference>
<feature type="repeat" description="PPR" evidence="1">
    <location>
        <begin position="188"/>
        <end position="224"/>
    </location>
</feature>
<dbReference type="PROSITE" id="PS51375">
    <property type="entry name" value="PPR"/>
    <property type="match status" value="3"/>
</dbReference>
<keyword evidence="3" id="KW-1185">Reference proteome</keyword>